<evidence type="ECO:0000256" key="1">
    <source>
        <dbReference type="SAM" id="Phobius"/>
    </source>
</evidence>
<dbReference type="Pfam" id="PF13365">
    <property type="entry name" value="Trypsin_2"/>
    <property type="match status" value="1"/>
</dbReference>
<dbReference type="PANTHER" id="PTHR22939">
    <property type="entry name" value="SERINE PROTEASE FAMILY S1C HTRA-RELATED"/>
    <property type="match status" value="1"/>
</dbReference>
<reference evidence="3" key="1">
    <citation type="journal article" date="2019" name="Microbiology">
        <title>Complete Genome Sequence of an Uncultured Bacterium of the Candidate Phylum Bipolaricaulota.</title>
        <authorList>
            <person name="Kadnikov V.V."/>
            <person name="Mardanov A.V."/>
            <person name="Beletsky A.V."/>
            <person name="Frank Y.A."/>
            <person name="Karnachuk O.V."/>
            <person name="Ravin N.V."/>
        </authorList>
    </citation>
    <scope>NUCLEOTIDE SEQUENCE [LARGE SCALE GENOMIC DNA]</scope>
</reference>
<evidence type="ECO:0008006" key="4">
    <source>
        <dbReference type="Google" id="ProtNLM"/>
    </source>
</evidence>
<keyword evidence="1" id="KW-0472">Membrane</keyword>
<dbReference type="EMBL" id="CP046457">
    <property type="protein sequence ID" value="QGT99149.1"/>
    <property type="molecule type" value="Genomic_DNA"/>
</dbReference>
<dbReference type="OrthoDB" id="9766361at2"/>
<dbReference type="InterPro" id="IPR009003">
    <property type="entry name" value="Peptidase_S1_PA"/>
</dbReference>
<keyword evidence="1" id="KW-0812">Transmembrane</keyword>
<feature type="transmembrane region" description="Helical" evidence="1">
    <location>
        <begin position="31"/>
        <end position="53"/>
    </location>
</feature>
<dbReference type="GO" id="GO:0004252">
    <property type="term" value="F:serine-type endopeptidase activity"/>
    <property type="evidence" value="ECO:0007669"/>
    <property type="project" value="InterPro"/>
</dbReference>
<dbReference type="RefSeq" id="WP_156203074.1">
    <property type="nucleotide sequence ID" value="NZ_CP046457.1"/>
</dbReference>
<organism evidence="2 3">
    <name type="scientific">Candidatus Syntrophocurvum alkaliphilum</name>
    <dbReference type="NCBI Taxonomy" id="2293317"/>
    <lineage>
        <taxon>Bacteria</taxon>
        <taxon>Bacillati</taxon>
        <taxon>Bacillota</taxon>
        <taxon>Clostridia</taxon>
        <taxon>Eubacteriales</taxon>
        <taxon>Syntrophomonadaceae</taxon>
        <taxon>Candidatus Syntrophocurvum</taxon>
    </lineage>
</organism>
<accession>A0A6I6DHS9</accession>
<dbReference type="InterPro" id="IPR043504">
    <property type="entry name" value="Peptidase_S1_PA_chymotrypsin"/>
</dbReference>
<dbReference type="AlphaFoldDB" id="A0A6I6DHS9"/>
<sequence>MYNDNDKYSNNDFNLSDLEEDEKYKSPLKSILIKLFSVVVLIAFLSLSFSQLFPLITSENFSFLTESNKLNDNPVVESIKPAVVYLNVKNSKGTMITSGQGTGFNICSDGLIVTNHHLLENAVSATIEFSDGKSFTSNNFKKIPDIDLAFIFIEGENLPKASLQNTLASTNETVFIIGNPLGFPNIAVQGKIGNHYRSDNEDFYLFEIDSDIRKGNSGSPVVNKNGKVVGIVFALTQIQIEDDIESRALAISASNLDYYIPEHE</sequence>
<gene>
    <name evidence="2" type="ORF">SYNTR_0556</name>
</gene>
<name>A0A6I6DHS9_9FIRM</name>
<protein>
    <recommendedName>
        <fullName evidence="4">Serine protease</fullName>
    </recommendedName>
</protein>
<dbReference type="Proteomes" id="UP000426444">
    <property type="component" value="Chromosome"/>
</dbReference>
<dbReference type="PANTHER" id="PTHR22939:SF129">
    <property type="entry name" value="SERINE PROTEASE HTRA2, MITOCHONDRIAL"/>
    <property type="match status" value="1"/>
</dbReference>
<evidence type="ECO:0000313" key="2">
    <source>
        <dbReference type="EMBL" id="QGT99149.1"/>
    </source>
</evidence>
<dbReference type="KEGG" id="salq:SYNTR_0556"/>
<dbReference type="PRINTS" id="PR00834">
    <property type="entry name" value="PROTEASES2C"/>
</dbReference>
<keyword evidence="3" id="KW-1185">Reference proteome</keyword>
<dbReference type="GO" id="GO:0006508">
    <property type="term" value="P:proteolysis"/>
    <property type="evidence" value="ECO:0007669"/>
    <property type="project" value="InterPro"/>
</dbReference>
<dbReference type="InterPro" id="IPR001940">
    <property type="entry name" value="Peptidase_S1C"/>
</dbReference>
<proteinExistence type="predicted"/>
<dbReference type="SUPFAM" id="SSF50494">
    <property type="entry name" value="Trypsin-like serine proteases"/>
    <property type="match status" value="1"/>
</dbReference>
<dbReference type="Gene3D" id="2.40.10.10">
    <property type="entry name" value="Trypsin-like serine proteases"/>
    <property type="match status" value="2"/>
</dbReference>
<keyword evidence="1" id="KW-1133">Transmembrane helix</keyword>
<evidence type="ECO:0000313" key="3">
    <source>
        <dbReference type="Proteomes" id="UP000426444"/>
    </source>
</evidence>